<name>C4J2J3_MAIZE</name>
<protein>
    <submittedName>
        <fullName evidence="1">Uncharacterized protein</fullName>
    </submittedName>
</protein>
<dbReference type="AlphaFoldDB" id="C4J2J3"/>
<organism evidence="1">
    <name type="scientific">Zea mays</name>
    <name type="common">Maize</name>
    <dbReference type="NCBI Taxonomy" id="4577"/>
    <lineage>
        <taxon>Eukaryota</taxon>
        <taxon>Viridiplantae</taxon>
        <taxon>Streptophyta</taxon>
        <taxon>Embryophyta</taxon>
        <taxon>Tracheophyta</taxon>
        <taxon>Spermatophyta</taxon>
        <taxon>Magnoliopsida</taxon>
        <taxon>Liliopsida</taxon>
        <taxon>Poales</taxon>
        <taxon>Poaceae</taxon>
        <taxon>PACMAD clade</taxon>
        <taxon>Panicoideae</taxon>
        <taxon>Andropogonodae</taxon>
        <taxon>Andropogoneae</taxon>
        <taxon>Tripsacinae</taxon>
        <taxon>Zea</taxon>
    </lineage>
</organism>
<sequence length="108" mass="12733">MQFEERLLHMLRTYNKNCRKIQNHFLSTRYSTVILEIPNHLGNNQLPISEKFSLYVIIQLSWTKVKPMLCTGELDDHLGNNQLPISEKFSLYVIIQLSWTKVKPMLSL</sequence>
<accession>C4J2J3</accession>
<reference evidence="1" key="2">
    <citation type="submission" date="2012-06" db="EMBL/GenBank/DDBJ databases">
        <authorList>
            <person name="Yu Y."/>
            <person name="Currie J."/>
            <person name="Lomeli R."/>
            <person name="Angelova A."/>
            <person name="Collura K."/>
            <person name="Wissotski M."/>
            <person name="Campos D."/>
            <person name="Kudrna D."/>
            <person name="Golser W."/>
            <person name="Ashely E."/>
            <person name="Descour A."/>
            <person name="Fernandes J."/>
            <person name="Soderlund C."/>
            <person name="Walbot V."/>
        </authorList>
    </citation>
    <scope>NUCLEOTIDE SEQUENCE</scope>
    <source>
        <strain evidence="1">B73</strain>
    </source>
</reference>
<reference evidence="1" key="1">
    <citation type="journal article" date="2009" name="PLoS Genet.">
        <title>Sequencing, mapping, and analysis of 27,455 maize full-length cDNAs.</title>
        <authorList>
            <person name="Soderlund C."/>
            <person name="Descour A."/>
            <person name="Kudrna D."/>
            <person name="Bomhoff M."/>
            <person name="Boyd L."/>
            <person name="Currie J."/>
            <person name="Angelova A."/>
            <person name="Collura K."/>
            <person name="Wissotski M."/>
            <person name="Ashley E."/>
            <person name="Morrow D."/>
            <person name="Fernandes J."/>
            <person name="Walbot V."/>
            <person name="Yu Y."/>
        </authorList>
    </citation>
    <scope>NUCLEOTIDE SEQUENCE</scope>
    <source>
        <strain evidence="1">B73</strain>
    </source>
</reference>
<dbReference type="EMBL" id="BT085040">
    <property type="protein sequence ID" value="ACR35393.1"/>
    <property type="molecule type" value="mRNA"/>
</dbReference>
<dbReference type="EMBL" id="BT086929">
    <property type="protein sequence ID" value="ACR37282.1"/>
    <property type="molecule type" value="mRNA"/>
</dbReference>
<evidence type="ECO:0000313" key="1">
    <source>
        <dbReference type="EMBL" id="ACR35393.1"/>
    </source>
</evidence>
<proteinExistence type="evidence at transcript level"/>